<dbReference type="Proteomes" id="UP000217935">
    <property type="component" value="Chromosome"/>
</dbReference>
<proteinExistence type="predicted"/>
<evidence type="ECO:0000313" key="1">
    <source>
        <dbReference type="EMBL" id="ATG47597.1"/>
    </source>
</evidence>
<dbReference type="AlphaFoldDB" id="A0A291GBR4"/>
<dbReference type="EMBL" id="CP022196">
    <property type="protein sequence ID" value="ATG47597.1"/>
    <property type="molecule type" value="Genomic_DNA"/>
</dbReference>
<accession>A0A291GBR4</accession>
<dbReference type="RefSeq" id="WP_096805582.1">
    <property type="nucleotide sequence ID" value="NZ_CP022196.1"/>
</dbReference>
<sequence length="151" mass="16877">MVDASKLKRKFAQLPNVIEDALTKQIEKEATRLVGSMMAIAPDVQGLKIDWTWGKAPRGSITIGTYGRNEVAEIKVTIYATVISSEYPGGFPAVARWHEFGTAPRYQKKTGRYTGRIAAQPFFYPSFRANKSKIKANLRAALRRAVRKMNA</sequence>
<name>A0A291GBR4_9RHOB</name>
<gene>
    <name evidence="1" type="ORF">CEW89_08420</name>
</gene>
<organism evidence="1 2">
    <name type="scientific">Celeribacter ethanolicus</name>
    <dbReference type="NCBI Taxonomy" id="1758178"/>
    <lineage>
        <taxon>Bacteria</taxon>
        <taxon>Pseudomonadati</taxon>
        <taxon>Pseudomonadota</taxon>
        <taxon>Alphaproteobacteria</taxon>
        <taxon>Rhodobacterales</taxon>
        <taxon>Roseobacteraceae</taxon>
        <taxon>Celeribacter</taxon>
    </lineage>
</organism>
<reference evidence="1 2" key="1">
    <citation type="submission" date="2017-06" db="EMBL/GenBank/DDBJ databases">
        <title>Celeribacter sp. TSPH2 complete genome sequence.</title>
        <authorList>
            <person name="Woo J.-H."/>
            <person name="Kim H.-S."/>
        </authorList>
    </citation>
    <scope>NUCLEOTIDE SEQUENCE [LARGE SCALE GENOMIC DNA]</scope>
    <source>
        <strain evidence="1 2">TSPH2</strain>
    </source>
</reference>
<evidence type="ECO:0008006" key="3">
    <source>
        <dbReference type="Google" id="ProtNLM"/>
    </source>
</evidence>
<protein>
    <recommendedName>
        <fullName evidence="3">HK97 gp10 family phage protein</fullName>
    </recommendedName>
</protein>
<dbReference type="KEGG" id="ceh:CEW89_08420"/>
<dbReference type="OrthoDB" id="8480914at2"/>
<keyword evidence="2" id="KW-1185">Reference proteome</keyword>
<evidence type="ECO:0000313" key="2">
    <source>
        <dbReference type="Proteomes" id="UP000217935"/>
    </source>
</evidence>